<comment type="caution">
    <text evidence="2">The sequence shown here is derived from an EMBL/GenBank/DDBJ whole genome shotgun (WGS) entry which is preliminary data.</text>
</comment>
<dbReference type="EMBL" id="CAJVPP010005820">
    <property type="protein sequence ID" value="CAG8670377.1"/>
    <property type="molecule type" value="Genomic_DNA"/>
</dbReference>
<sequence length="89" mass="9502">MNGSIHILFILGLLFFFVFNTSASCGPTSCRCPVGTKQGQYCGEQLPDPNCLAGYVYECNPSGAACVYGIRTTCVKCGCLQCPCPILVH</sequence>
<reference evidence="2" key="1">
    <citation type="submission" date="2021-06" db="EMBL/GenBank/DDBJ databases">
        <authorList>
            <person name="Kallberg Y."/>
            <person name="Tangrot J."/>
            <person name="Rosling A."/>
        </authorList>
    </citation>
    <scope>NUCLEOTIDE SEQUENCE</scope>
    <source>
        <strain evidence="2">87-6 pot B 2015</strain>
    </source>
</reference>
<feature type="non-terminal residue" evidence="2">
    <location>
        <position position="89"/>
    </location>
</feature>
<feature type="chain" id="PRO_5040135076" evidence="1">
    <location>
        <begin position="24"/>
        <end position="89"/>
    </location>
</feature>
<feature type="signal peptide" evidence="1">
    <location>
        <begin position="1"/>
        <end position="23"/>
    </location>
</feature>
<dbReference type="Proteomes" id="UP000789375">
    <property type="component" value="Unassembled WGS sequence"/>
</dbReference>
<evidence type="ECO:0000256" key="1">
    <source>
        <dbReference type="SAM" id="SignalP"/>
    </source>
</evidence>
<protein>
    <submittedName>
        <fullName evidence="2">10483_t:CDS:1</fullName>
    </submittedName>
</protein>
<accession>A0A9N9HEZ4</accession>
<keyword evidence="3" id="KW-1185">Reference proteome</keyword>
<evidence type="ECO:0000313" key="3">
    <source>
        <dbReference type="Proteomes" id="UP000789375"/>
    </source>
</evidence>
<organism evidence="2 3">
    <name type="scientific">Funneliformis mosseae</name>
    <name type="common">Endomycorrhizal fungus</name>
    <name type="synonym">Glomus mosseae</name>
    <dbReference type="NCBI Taxonomy" id="27381"/>
    <lineage>
        <taxon>Eukaryota</taxon>
        <taxon>Fungi</taxon>
        <taxon>Fungi incertae sedis</taxon>
        <taxon>Mucoromycota</taxon>
        <taxon>Glomeromycotina</taxon>
        <taxon>Glomeromycetes</taxon>
        <taxon>Glomerales</taxon>
        <taxon>Glomeraceae</taxon>
        <taxon>Funneliformis</taxon>
    </lineage>
</organism>
<gene>
    <name evidence="2" type="ORF">FMOSSE_LOCUS12376</name>
</gene>
<proteinExistence type="predicted"/>
<dbReference type="AlphaFoldDB" id="A0A9N9HEZ4"/>
<evidence type="ECO:0000313" key="2">
    <source>
        <dbReference type="EMBL" id="CAG8670377.1"/>
    </source>
</evidence>
<keyword evidence="1" id="KW-0732">Signal</keyword>
<name>A0A9N9HEZ4_FUNMO</name>